<sequence>MEDFKALLIAVSLPPEAGCINKQNLKRAERWGQAGIRGRRAGCYRQMEDTRSPIEDDGWQLISSVRTG</sequence>
<evidence type="ECO:0000313" key="1">
    <source>
        <dbReference type="EMBL" id="TNN83843.1"/>
    </source>
</evidence>
<accession>A0A4Z2J2X6</accession>
<dbReference type="EMBL" id="SRLO01000031">
    <property type="protein sequence ID" value="TNN83843.1"/>
    <property type="molecule type" value="Genomic_DNA"/>
</dbReference>
<gene>
    <name evidence="1" type="ORF">EYF80_006019</name>
</gene>
<comment type="caution">
    <text evidence="1">The sequence shown here is derived from an EMBL/GenBank/DDBJ whole genome shotgun (WGS) entry which is preliminary data.</text>
</comment>
<dbReference type="AlphaFoldDB" id="A0A4Z2J2X6"/>
<reference evidence="1 2" key="1">
    <citation type="submission" date="2019-03" db="EMBL/GenBank/DDBJ databases">
        <title>First draft genome of Liparis tanakae, snailfish: a comprehensive survey of snailfish specific genes.</title>
        <authorList>
            <person name="Kim W."/>
            <person name="Song I."/>
            <person name="Jeong J.-H."/>
            <person name="Kim D."/>
            <person name="Kim S."/>
            <person name="Ryu S."/>
            <person name="Song J.Y."/>
            <person name="Lee S.K."/>
        </authorList>
    </citation>
    <scope>NUCLEOTIDE SEQUENCE [LARGE SCALE GENOMIC DNA]</scope>
    <source>
        <tissue evidence="1">Muscle</tissue>
    </source>
</reference>
<evidence type="ECO:0000313" key="2">
    <source>
        <dbReference type="Proteomes" id="UP000314294"/>
    </source>
</evidence>
<proteinExistence type="predicted"/>
<name>A0A4Z2J2X6_9TELE</name>
<organism evidence="1 2">
    <name type="scientific">Liparis tanakae</name>
    <name type="common">Tanaka's snailfish</name>
    <dbReference type="NCBI Taxonomy" id="230148"/>
    <lineage>
        <taxon>Eukaryota</taxon>
        <taxon>Metazoa</taxon>
        <taxon>Chordata</taxon>
        <taxon>Craniata</taxon>
        <taxon>Vertebrata</taxon>
        <taxon>Euteleostomi</taxon>
        <taxon>Actinopterygii</taxon>
        <taxon>Neopterygii</taxon>
        <taxon>Teleostei</taxon>
        <taxon>Neoteleostei</taxon>
        <taxon>Acanthomorphata</taxon>
        <taxon>Eupercaria</taxon>
        <taxon>Perciformes</taxon>
        <taxon>Cottioidei</taxon>
        <taxon>Cottales</taxon>
        <taxon>Liparidae</taxon>
        <taxon>Liparis</taxon>
    </lineage>
</organism>
<protein>
    <submittedName>
        <fullName evidence="1">Uncharacterized protein</fullName>
    </submittedName>
</protein>
<keyword evidence="2" id="KW-1185">Reference proteome</keyword>
<dbReference type="Proteomes" id="UP000314294">
    <property type="component" value="Unassembled WGS sequence"/>
</dbReference>